<evidence type="ECO:0000313" key="1">
    <source>
        <dbReference type="Proteomes" id="UP000887576"/>
    </source>
</evidence>
<dbReference type="WBParaSite" id="JU765_v2.g20316.t2">
    <property type="protein sequence ID" value="JU765_v2.g20316.t2"/>
    <property type="gene ID" value="JU765_v2.g20316"/>
</dbReference>
<reference evidence="2" key="1">
    <citation type="submission" date="2022-11" db="UniProtKB">
        <authorList>
            <consortium name="WormBaseParasite"/>
        </authorList>
    </citation>
    <scope>IDENTIFICATION</scope>
</reference>
<evidence type="ECO:0000313" key="2">
    <source>
        <dbReference type="WBParaSite" id="JU765_v2.g20316.t2"/>
    </source>
</evidence>
<proteinExistence type="predicted"/>
<name>A0AC34QY15_9BILA</name>
<dbReference type="Proteomes" id="UP000887576">
    <property type="component" value="Unplaced"/>
</dbReference>
<sequence>MASMIAASFLRRPLQNRALFRCLSLSASRLSSHGRYYTKKHEWIAINDGIGTVGISDFAQEALGDVVYVELPEIGTELSQGESVGAIESVKAASDIYSPISGKVTERNSEVEDSPGLINKSTYDKERNSEVEESPGLINKSTYDKGWLFKLQVKDENELKALMDEAAYEKFKAEEQEH</sequence>
<organism evidence="1 2">
    <name type="scientific">Panagrolaimus sp. JU765</name>
    <dbReference type="NCBI Taxonomy" id="591449"/>
    <lineage>
        <taxon>Eukaryota</taxon>
        <taxon>Metazoa</taxon>
        <taxon>Ecdysozoa</taxon>
        <taxon>Nematoda</taxon>
        <taxon>Chromadorea</taxon>
        <taxon>Rhabditida</taxon>
        <taxon>Tylenchina</taxon>
        <taxon>Panagrolaimomorpha</taxon>
        <taxon>Panagrolaimoidea</taxon>
        <taxon>Panagrolaimidae</taxon>
        <taxon>Panagrolaimus</taxon>
    </lineage>
</organism>
<accession>A0AC34QY15</accession>
<protein>
    <submittedName>
        <fullName evidence="2">Glycine cleavage system H protein</fullName>
    </submittedName>
</protein>